<evidence type="ECO:0000313" key="1">
    <source>
        <dbReference type="EMBL" id="SVA33952.1"/>
    </source>
</evidence>
<dbReference type="EMBL" id="UINC01007549">
    <property type="protein sequence ID" value="SVA33952.1"/>
    <property type="molecule type" value="Genomic_DNA"/>
</dbReference>
<gene>
    <name evidence="1" type="ORF">METZ01_LOCUS86806</name>
</gene>
<reference evidence="1" key="1">
    <citation type="submission" date="2018-05" db="EMBL/GenBank/DDBJ databases">
        <authorList>
            <person name="Lanie J.A."/>
            <person name="Ng W.-L."/>
            <person name="Kazmierczak K.M."/>
            <person name="Andrzejewski T.M."/>
            <person name="Davidsen T.M."/>
            <person name="Wayne K.J."/>
            <person name="Tettelin H."/>
            <person name="Glass J.I."/>
            <person name="Rusch D."/>
            <person name="Podicherti R."/>
            <person name="Tsui H.-C.T."/>
            <person name="Winkler M.E."/>
        </authorList>
    </citation>
    <scope>NUCLEOTIDE SEQUENCE</scope>
</reference>
<organism evidence="1">
    <name type="scientific">marine metagenome</name>
    <dbReference type="NCBI Taxonomy" id="408172"/>
    <lineage>
        <taxon>unclassified sequences</taxon>
        <taxon>metagenomes</taxon>
        <taxon>ecological metagenomes</taxon>
    </lineage>
</organism>
<name>A0A381V0Q7_9ZZZZ</name>
<accession>A0A381V0Q7</accession>
<protein>
    <submittedName>
        <fullName evidence="1">Uncharacterized protein</fullName>
    </submittedName>
</protein>
<dbReference type="AlphaFoldDB" id="A0A381V0Q7"/>
<proteinExistence type="predicted"/>
<sequence length="25" mass="2886">MDKEKLTGKLITLPLDMMHSIVDEK</sequence>